<keyword evidence="2" id="KW-0812">Transmembrane</keyword>
<dbReference type="EMBL" id="JACHVX010000002">
    <property type="protein sequence ID" value="MBB2922939.1"/>
    <property type="molecule type" value="Genomic_DNA"/>
</dbReference>
<evidence type="ECO:0008006" key="5">
    <source>
        <dbReference type="Google" id="ProtNLM"/>
    </source>
</evidence>
<feature type="compositionally biased region" description="Low complexity" evidence="1">
    <location>
        <begin position="278"/>
        <end position="309"/>
    </location>
</feature>
<feature type="compositionally biased region" description="Low complexity" evidence="1">
    <location>
        <begin position="173"/>
        <end position="183"/>
    </location>
</feature>
<evidence type="ECO:0000256" key="1">
    <source>
        <dbReference type="SAM" id="MobiDB-lite"/>
    </source>
</evidence>
<feature type="transmembrane region" description="Helical" evidence="2">
    <location>
        <begin position="58"/>
        <end position="84"/>
    </location>
</feature>
<feature type="compositionally biased region" description="Low complexity" evidence="1">
    <location>
        <begin position="221"/>
        <end position="230"/>
    </location>
</feature>
<sequence length="381" mass="35468">MRGHRTTTPHVGARLLAGAALPLGLVASAALTVALGVRLRSLLPVDPATVSVDRVVELGVVGLGLAFAAWLVWGLAVATLCAAARAVGVTWRAGERAVAHHAPGLVRRALVVALGAGIGVSGAVGAHATAPGDGLDVGWSATSSASGPASTPASTPPVAGDTSRTAPTERAADAPVPAGTPGAAPGGAPGAAPSGSAPAGPADGGAGADGAGAAGVQPDNAAASSAAPASEDVRGPGAGVGAGAGAGAGSGAGAGAGAGAEDGGHADRAGTHAAGHVPTPSAALATTPTAVSRPGASATDPGSGASDGAAAGETVVVAAGDSLWRIAQRALGPDATDQEVAAEWPRWYAANADVIGADPDLVVPGQVLRAPGAGPTSGSTR</sequence>
<dbReference type="Gene3D" id="3.10.350.10">
    <property type="entry name" value="LysM domain"/>
    <property type="match status" value="1"/>
</dbReference>
<dbReference type="InterPro" id="IPR036779">
    <property type="entry name" value="LysM_dom_sf"/>
</dbReference>
<proteinExistence type="predicted"/>
<reference evidence="3 4" key="1">
    <citation type="submission" date="2020-08" db="EMBL/GenBank/DDBJ databases">
        <title>The Agave Microbiome: Exploring the role of microbial communities in plant adaptations to desert environments.</title>
        <authorList>
            <person name="Partida-Martinez L.P."/>
        </authorList>
    </citation>
    <scope>NUCLEOTIDE SEQUENCE [LARGE SCALE GENOMIC DNA]</scope>
    <source>
        <strain evidence="3 4">RAS26</strain>
    </source>
</reference>
<dbReference type="RefSeq" id="WP_183295767.1">
    <property type="nucleotide sequence ID" value="NZ_JACHVX010000002.1"/>
</dbReference>
<gene>
    <name evidence="3" type="ORF">FHR80_001851</name>
</gene>
<feature type="compositionally biased region" description="Gly residues" evidence="1">
    <location>
        <begin position="236"/>
        <end position="261"/>
    </location>
</feature>
<dbReference type="CDD" id="cd00118">
    <property type="entry name" value="LysM"/>
    <property type="match status" value="1"/>
</dbReference>
<evidence type="ECO:0000256" key="2">
    <source>
        <dbReference type="SAM" id="Phobius"/>
    </source>
</evidence>
<name>A0A7W4UFN2_9CELL</name>
<evidence type="ECO:0000313" key="4">
    <source>
        <dbReference type="Proteomes" id="UP000518206"/>
    </source>
</evidence>
<dbReference type="PANTHER" id="PTHR34700:SF4">
    <property type="entry name" value="PHAGE-LIKE ELEMENT PBSX PROTEIN XKDP"/>
    <property type="match status" value="1"/>
</dbReference>
<feature type="compositionally biased region" description="Low complexity" evidence="1">
    <location>
        <begin position="140"/>
        <end position="157"/>
    </location>
</feature>
<feature type="region of interest" description="Disordered" evidence="1">
    <location>
        <begin position="139"/>
        <end position="309"/>
    </location>
</feature>
<keyword evidence="2" id="KW-1133">Transmembrane helix</keyword>
<feature type="transmembrane region" description="Helical" evidence="2">
    <location>
        <begin position="105"/>
        <end position="126"/>
    </location>
</feature>
<comment type="caution">
    <text evidence="3">The sequence shown here is derived from an EMBL/GenBank/DDBJ whole genome shotgun (WGS) entry which is preliminary data.</text>
</comment>
<dbReference type="Proteomes" id="UP000518206">
    <property type="component" value="Unassembled WGS sequence"/>
</dbReference>
<dbReference type="InterPro" id="IPR018392">
    <property type="entry name" value="LysM"/>
</dbReference>
<keyword evidence="2" id="KW-0472">Membrane</keyword>
<feature type="compositionally biased region" description="Gly residues" evidence="1">
    <location>
        <begin position="202"/>
        <end position="213"/>
    </location>
</feature>
<evidence type="ECO:0000313" key="3">
    <source>
        <dbReference type="EMBL" id="MBB2922939.1"/>
    </source>
</evidence>
<accession>A0A7W4UFN2</accession>
<dbReference type="AlphaFoldDB" id="A0A7W4UFN2"/>
<dbReference type="PANTHER" id="PTHR34700">
    <property type="entry name" value="POTASSIUM BINDING PROTEIN KBP"/>
    <property type="match status" value="1"/>
</dbReference>
<feature type="compositionally biased region" description="Low complexity" evidence="1">
    <location>
        <begin position="190"/>
        <end position="201"/>
    </location>
</feature>
<organism evidence="3 4">
    <name type="scientific">Cellulomonas cellasea</name>
    <dbReference type="NCBI Taxonomy" id="43670"/>
    <lineage>
        <taxon>Bacteria</taxon>
        <taxon>Bacillati</taxon>
        <taxon>Actinomycetota</taxon>
        <taxon>Actinomycetes</taxon>
        <taxon>Micrococcales</taxon>
        <taxon>Cellulomonadaceae</taxon>
        <taxon>Cellulomonas</taxon>
    </lineage>
</organism>
<dbReference type="InterPro" id="IPR052196">
    <property type="entry name" value="Bact_Kbp"/>
</dbReference>
<reference evidence="3 4" key="2">
    <citation type="submission" date="2020-08" db="EMBL/GenBank/DDBJ databases">
        <authorList>
            <person name="Partida-Martinez L."/>
            <person name="Huntemann M."/>
            <person name="Clum A."/>
            <person name="Wang J."/>
            <person name="Palaniappan K."/>
            <person name="Ritter S."/>
            <person name="Chen I.-M."/>
            <person name="Stamatis D."/>
            <person name="Reddy T."/>
            <person name="O'Malley R."/>
            <person name="Daum C."/>
            <person name="Shapiro N."/>
            <person name="Ivanova N."/>
            <person name="Kyrpides N."/>
            <person name="Woyke T."/>
        </authorList>
    </citation>
    <scope>NUCLEOTIDE SEQUENCE [LARGE SCALE GENOMIC DNA]</scope>
    <source>
        <strain evidence="3 4">RAS26</strain>
    </source>
</reference>
<protein>
    <recommendedName>
        <fullName evidence="5">LysM domain-containing protein</fullName>
    </recommendedName>
</protein>